<dbReference type="EMBL" id="LRGB01002790">
    <property type="protein sequence ID" value="KZS06344.1"/>
    <property type="molecule type" value="Genomic_DNA"/>
</dbReference>
<name>A0A162D3E3_9CRUS</name>
<feature type="compositionally biased region" description="Polar residues" evidence="1">
    <location>
        <begin position="1"/>
        <end position="12"/>
    </location>
</feature>
<dbReference type="Proteomes" id="UP000076858">
    <property type="component" value="Unassembled WGS sequence"/>
</dbReference>
<keyword evidence="3" id="KW-1185">Reference proteome</keyword>
<evidence type="ECO:0000313" key="3">
    <source>
        <dbReference type="Proteomes" id="UP000076858"/>
    </source>
</evidence>
<gene>
    <name evidence="2" type="ORF">APZ42_030242</name>
</gene>
<feature type="compositionally biased region" description="Basic residues" evidence="1">
    <location>
        <begin position="18"/>
        <end position="28"/>
    </location>
</feature>
<comment type="caution">
    <text evidence="2">The sequence shown here is derived from an EMBL/GenBank/DDBJ whole genome shotgun (WGS) entry which is preliminary data.</text>
</comment>
<protein>
    <submittedName>
        <fullName evidence="2">Putative Copia protein (Gag-int-pol protein)</fullName>
    </submittedName>
</protein>
<dbReference type="AlphaFoldDB" id="A0A162D3E3"/>
<feature type="compositionally biased region" description="Polar residues" evidence="1">
    <location>
        <begin position="29"/>
        <end position="43"/>
    </location>
</feature>
<dbReference type="OrthoDB" id="6081971at2759"/>
<sequence>MSGKTNGKTKILNSFHKGSVKKPTKFSPRKSNVNRPSKSSGPSYSVKKRVSTYSWNEETIQLLIQNVSQYPVLFDITRADYKDVSVHACANDSIAKGLPNNCCMYYNSYLYFRIPSIFHFLKNVVLAAGSDVKSKWDYLRKLWLHERRELNKEDPSGTGSKLTNQKPL</sequence>
<proteinExistence type="predicted"/>
<reference evidence="2 3" key="1">
    <citation type="submission" date="2016-03" db="EMBL/GenBank/DDBJ databases">
        <title>EvidentialGene: Evidence-directed Construction of Genes on Genomes.</title>
        <authorList>
            <person name="Gilbert D.G."/>
            <person name="Choi J.-H."/>
            <person name="Mockaitis K."/>
            <person name="Colbourne J."/>
            <person name="Pfrender M."/>
        </authorList>
    </citation>
    <scope>NUCLEOTIDE SEQUENCE [LARGE SCALE GENOMIC DNA]</scope>
    <source>
        <strain evidence="2 3">Xinb3</strain>
        <tissue evidence="2">Complete organism</tissue>
    </source>
</reference>
<evidence type="ECO:0000313" key="2">
    <source>
        <dbReference type="EMBL" id="KZS06344.1"/>
    </source>
</evidence>
<organism evidence="2 3">
    <name type="scientific">Daphnia magna</name>
    <dbReference type="NCBI Taxonomy" id="35525"/>
    <lineage>
        <taxon>Eukaryota</taxon>
        <taxon>Metazoa</taxon>
        <taxon>Ecdysozoa</taxon>
        <taxon>Arthropoda</taxon>
        <taxon>Crustacea</taxon>
        <taxon>Branchiopoda</taxon>
        <taxon>Diplostraca</taxon>
        <taxon>Cladocera</taxon>
        <taxon>Anomopoda</taxon>
        <taxon>Daphniidae</taxon>
        <taxon>Daphnia</taxon>
    </lineage>
</organism>
<accession>A0A162D3E3</accession>
<evidence type="ECO:0000256" key="1">
    <source>
        <dbReference type="SAM" id="MobiDB-lite"/>
    </source>
</evidence>
<feature type="region of interest" description="Disordered" evidence="1">
    <location>
        <begin position="1"/>
        <end position="45"/>
    </location>
</feature>